<dbReference type="CDD" id="cd06257">
    <property type="entry name" value="DnaJ"/>
    <property type="match status" value="1"/>
</dbReference>
<dbReference type="Proteomes" id="UP001249851">
    <property type="component" value="Unassembled WGS sequence"/>
</dbReference>
<dbReference type="AlphaFoldDB" id="A0AAD9QB54"/>
<dbReference type="GO" id="GO:0051082">
    <property type="term" value="F:unfolded protein binding"/>
    <property type="evidence" value="ECO:0007669"/>
    <property type="project" value="InterPro"/>
</dbReference>
<gene>
    <name evidence="3" type="ORF">P5673_019548</name>
</gene>
<proteinExistence type="predicted"/>
<dbReference type="InterPro" id="IPR051339">
    <property type="entry name" value="DnaJ_subfamily_B"/>
</dbReference>
<dbReference type="FunFam" id="2.60.260.20:FF:000002">
    <property type="entry name" value="Dnaj homolog subfamily b member"/>
    <property type="match status" value="1"/>
</dbReference>
<dbReference type="InterPro" id="IPR036869">
    <property type="entry name" value="J_dom_sf"/>
</dbReference>
<evidence type="ECO:0000259" key="2">
    <source>
        <dbReference type="PROSITE" id="PS50076"/>
    </source>
</evidence>
<dbReference type="InterPro" id="IPR002939">
    <property type="entry name" value="DnaJ_C"/>
</dbReference>
<dbReference type="GO" id="GO:0005829">
    <property type="term" value="C:cytosol"/>
    <property type="evidence" value="ECO:0007669"/>
    <property type="project" value="TreeGrafter"/>
</dbReference>
<evidence type="ECO:0000313" key="3">
    <source>
        <dbReference type="EMBL" id="KAK2557983.1"/>
    </source>
</evidence>
<reference evidence="3" key="2">
    <citation type="journal article" date="2023" name="Science">
        <title>Genomic signatures of disease resistance in endangered staghorn corals.</title>
        <authorList>
            <person name="Vollmer S.V."/>
            <person name="Selwyn J.D."/>
            <person name="Despard B.A."/>
            <person name="Roesel C.L."/>
        </authorList>
    </citation>
    <scope>NUCLEOTIDE SEQUENCE</scope>
    <source>
        <strain evidence="3">K2</strain>
    </source>
</reference>
<organism evidence="3 4">
    <name type="scientific">Acropora cervicornis</name>
    <name type="common">Staghorn coral</name>
    <dbReference type="NCBI Taxonomy" id="6130"/>
    <lineage>
        <taxon>Eukaryota</taxon>
        <taxon>Metazoa</taxon>
        <taxon>Cnidaria</taxon>
        <taxon>Anthozoa</taxon>
        <taxon>Hexacorallia</taxon>
        <taxon>Scleractinia</taxon>
        <taxon>Astrocoeniina</taxon>
        <taxon>Acroporidae</taxon>
        <taxon>Acropora</taxon>
    </lineage>
</organism>
<dbReference type="Gene3D" id="2.60.260.20">
    <property type="entry name" value="Urease metallochaperone UreE, N-terminal domain"/>
    <property type="match status" value="2"/>
</dbReference>
<dbReference type="GO" id="GO:0000122">
    <property type="term" value="P:negative regulation of transcription by RNA polymerase II"/>
    <property type="evidence" value="ECO:0007669"/>
    <property type="project" value="TreeGrafter"/>
</dbReference>
<dbReference type="FunFam" id="2.60.260.20:FF:000006">
    <property type="entry name" value="DnaJ subfamily B member 13"/>
    <property type="match status" value="1"/>
</dbReference>
<dbReference type="SMART" id="SM00271">
    <property type="entry name" value="DnaJ"/>
    <property type="match status" value="1"/>
</dbReference>
<dbReference type="SUPFAM" id="SSF46565">
    <property type="entry name" value="Chaperone J-domain"/>
    <property type="match status" value="1"/>
</dbReference>
<dbReference type="GO" id="GO:0006457">
    <property type="term" value="P:protein folding"/>
    <property type="evidence" value="ECO:0007669"/>
    <property type="project" value="InterPro"/>
</dbReference>
<dbReference type="InterPro" id="IPR001623">
    <property type="entry name" value="DnaJ_domain"/>
</dbReference>
<evidence type="ECO:0000256" key="1">
    <source>
        <dbReference type="ARBA" id="ARBA00023186"/>
    </source>
</evidence>
<comment type="caution">
    <text evidence="3">The sequence shown here is derived from an EMBL/GenBank/DDBJ whole genome shotgun (WGS) entry which is preliminary data.</text>
</comment>
<dbReference type="PRINTS" id="PR00625">
    <property type="entry name" value="JDOMAIN"/>
</dbReference>
<evidence type="ECO:0000313" key="4">
    <source>
        <dbReference type="Proteomes" id="UP001249851"/>
    </source>
</evidence>
<name>A0AAD9QB54_ACRCE</name>
<dbReference type="Pfam" id="PF01556">
    <property type="entry name" value="DnaJ_C"/>
    <property type="match status" value="1"/>
</dbReference>
<accession>A0AAD9QB54</accession>
<feature type="domain" description="J" evidence="2">
    <location>
        <begin position="4"/>
        <end position="69"/>
    </location>
</feature>
<dbReference type="GO" id="GO:0051087">
    <property type="term" value="F:protein-folding chaperone binding"/>
    <property type="evidence" value="ECO:0007669"/>
    <property type="project" value="TreeGrafter"/>
</dbReference>
<dbReference type="Gene3D" id="1.10.287.110">
    <property type="entry name" value="DnaJ domain"/>
    <property type="match status" value="1"/>
</dbReference>
<dbReference type="CDD" id="cd10747">
    <property type="entry name" value="DnaJ_C"/>
    <property type="match status" value="1"/>
</dbReference>
<dbReference type="EMBL" id="JARQWQ010000046">
    <property type="protein sequence ID" value="KAK2557983.1"/>
    <property type="molecule type" value="Genomic_DNA"/>
</dbReference>
<dbReference type="InterPro" id="IPR008971">
    <property type="entry name" value="HSP40/DnaJ_pept-bd"/>
</dbReference>
<keyword evidence="4" id="KW-1185">Reference proteome</keyword>
<dbReference type="PANTHER" id="PTHR24078">
    <property type="entry name" value="DNAJ HOMOLOG SUBFAMILY C MEMBER"/>
    <property type="match status" value="1"/>
</dbReference>
<dbReference type="Pfam" id="PF00226">
    <property type="entry name" value="DnaJ"/>
    <property type="match status" value="1"/>
</dbReference>
<protein>
    <submittedName>
        <fullName evidence="3">DnaJ-like protein subfamily B member 5</fullName>
    </submittedName>
</protein>
<dbReference type="SUPFAM" id="SSF49493">
    <property type="entry name" value="HSP40/DnaJ peptide-binding domain"/>
    <property type="match status" value="2"/>
</dbReference>
<sequence>MGRDYYVVLGVPRNASSEDIRKAYKRQALLFHPDRNPNNKDAEEKFKKISEAYTVLTDPNKREVFDRYGEEGLRNGGGGFGFFPDPFNIFRDVFGDDPESPFQDIMNGFTSDYSTLFSTSHCTSKFSGFKHFGDDDLEFPHPDPFKKPHVVQDPPIQNAIHVSLEELFSGCSKRLKISRQVLSQNGEAAREEKILTIDIKPGWKAGTKITFERHGDQKVGTIPADIIFIVGDKPHQYFKRDADNNLLYTAKVGLKDALVGCLLQIPTIEGRVLTVQLNEIIQPGTQKRIPGEGLPLPKSPGQRGDMIVTFDVEFPTNLSMEQRQGLANFVP</sequence>
<dbReference type="PROSITE" id="PS50076">
    <property type="entry name" value="DNAJ_2"/>
    <property type="match status" value="1"/>
</dbReference>
<keyword evidence="1" id="KW-0143">Chaperone</keyword>
<reference evidence="3" key="1">
    <citation type="journal article" date="2023" name="G3 (Bethesda)">
        <title>Whole genome assembly and annotation of the endangered Caribbean coral Acropora cervicornis.</title>
        <authorList>
            <person name="Selwyn J.D."/>
            <person name="Vollmer S.V."/>
        </authorList>
    </citation>
    <scope>NUCLEOTIDE SEQUENCE</scope>
    <source>
        <strain evidence="3">K2</strain>
    </source>
</reference>
<dbReference type="PANTHER" id="PTHR24078:SF571">
    <property type="entry name" value="J DOMAIN-CONTAINING PROTEIN"/>
    <property type="match status" value="1"/>
</dbReference>